<dbReference type="EMBL" id="JAUUTY010000851">
    <property type="protein sequence ID" value="KAK1574033.1"/>
    <property type="molecule type" value="Genomic_DNA"/>
</dbReference>
<name>A0AAD8V082_LOLMU</name>
<dbReference type="AlphaFoldDB" id="A0AAD8V082"/>
<keyword evidence="2" id="KW-1185">Reference proteome</keyword>
<gene>
    <name evidence="1" type="ORF">QYE76_017760</name>
</gene>
<evidence type="ECO:0000313" key="1">
    <source>
        <dbReference type="EMBL" id="KAK1574033.1"/>
    </source>
</evidence>
<organism evidence="1 2">
    <name type="scientific">Lolium multiflorum</name>
    <name type="common">Italian ryegrass</name>
    <name type="synonym">Lolium perenne subsp. multiflorum</name>
    <dbReference type="NCBI Taxonomy" id="4521"/>
    <lineage>
        <taxon>Eukaryota</taxon>
        <taxon>Viridiplantae</taxon>
        <taxon>Streptophyta</taxon>
        <taxon>Embryophyta</taxon>
        <taxon>Tracheophyta</taxon>
        <taxon>Spermatophyta</taxon>
        <taxon>Magnoliopsida</taxon>
        <taxon>Liliopsida</taxon>
        <taxon>Poales</taxon>
        <taxon>Poaceae</taxon>
        <taxon>BOP clade</taxon>
        <taxon>Pooideae</taxon>
        <taxon>Poodae</taxon>
        <taxon>Poeae</taxon>
        <taxon>Poeae Chloroplast Group 2 (Poeae type)</taxon>
        <taxon>Loliodinae</taxon>
        <taxon>Loliinae</taxon>
        <taxon>Lolium</taxon>
    </lineage>
</organism>
<reference evidence="1" key="1">
    <citation type="submission" date="2023-07" db="EMBL/GenBank/DDBJ databases">
        <title>A chromosome-level genome assembly of Lolium multiflorum.</title>
        <authorList>
            <person name="Chen Y."/>
            <person name="Copetti D."/>
            <person name="Kolliker R."/>
            <person name="Studer B."/>
        </authorList>
    </citation>
    <scope>NUCLEOTIDE SEQUENCE</scope>
    <source>
        <strain evidence="1">02402/16</strain>
        <tissue evidence="1">Leaf</tissue>
    </source>
</reference>
<proteinExistence type="predicted"/>
<comment type="caution">
    <text evidence="1">The sequence shown here is derived from an EMBL/GenBank/DDBJ whole genome shotgun (WGS) entry which is preliminary data.</text>
</comment>
<evidence type="ECO:0000313" key="2">
    <source>
        <dbReference type="Proteomes" id="UP001231189"/>
    </source>
</evidence>
<accession>A0AAD8V082</accession>
<protein>
    <submittedName>
        <fullName evidence="1">Uncharacterized protein</fullName>
    </submittedName>
</protein>
<sequence length="159" mass="18060">MAWGLTRAAAAAALRRSATGAPPHRSGMVIPRLPRFGRLRARCCYRLSGPREQESHNRLEHLEGMDRESLLQYAKQVTVEKEGLQKSECKYDPVRAELNVRSVKEDLQDLSKRLDEVQKSGEKRKDMTSIYIKNFGSFNVIAIGTALYTVYQACGHKFF</sequence>
<dbReference type="Proteomes" id="UP001231189">
    <property type="component" value="Unassembled WGS sequence"/>
</dbReference>